<evidence type="ECO:0000313" key="2">
    <source>
        <dbReference type="Proteomes" id="UP001079430"/>
    </source>
</evidence>
<protein>
    <recommendedName>
        <fullName evidence="3">DUF3052 family protein</fullName>
    </recommendedName>
</protein>
<keyword evidence="2" id="KW-1185">Reference proteome</keyword>
<comment type="caution">
    <text evidence="1">The sequence shown here is derived from an EMBL/GenBank/DDBJ whole genome shotgun (WGS) entry which is preliminary data.</text>
</comment>
<sequence>MTLDKSGPAAMKETAMGSAGYSGTPLAKKLGLRDGQAALLLAVPAELPEIAAFPGLALVETSLMDLSIDRVASRRYDYIHVFETERTALEARAVLLAARLKAHGMFWVSWPKRASGVATTLTEDALREIFLPLDLVDVKVCAVDSTWSGLKFMFRKEVRASLRT</sequence>
<evidence type="ECO:0000313" key="1">
    <source>
        <dbReference type="EMBL" id="MCZ4092009.1"/>
    </source>
</evidence>
<dbReference type="EMBL" id="JAPVOI010000004">
    <property type="protein sequence ID" value="MCZ4092009.1"/>
    <property type="molecule type" value="Genomic_DNA"/>
</dbReference>
<dbReference type="Proteomes" id="UP001079430">
    <property type="component" value="Unassembled WGS sequence"/>
</dbReference>
<evidence type="ECO:0008006" key="3">
    <source>
        <dbReference type="Google" id="ProtNLM"/>
    </source>
</evidence>
<accession>A0ABT4KJD6</accession>
<name>A0ABT4KJD6_9HYPH</name>
<organism evidence="1 2">
    <name type="scientific">Sinorhizobium psoraleae</name>
    <dbReference type="NCBI Taxonomy" id="520838"/>
    <lineage>
        <taxon>Bacteria</taxon>
        <taxon>Pseudomonadati</taxon>
        <taxon>Pseudomonadota</taxon>
        <taxon>Alphaproteobacteria</taxon>
        <taxon>Hyphomicrobiales</taxon>
        <taxon>Rhizobiaceae</taxon>
        <taxon>Sinorhizobium/Ensifer group</taxon>
        <taxon>Sinorhizobium</taxon>
    </lineage>
</organism>
<dbReference type="RefSeq" id="WP_269282096.1">
    <property type="nucleotide sequence ID" value="NZ_JAPVOI010000004.1"/>
</dbReference>
<gene>
    <name evidence="1" type="ORF">O3W52_18610</name>
</gene>
<reference evidence="1" key="1">
    <citation type="submission" date="2022-10" db="EMBL/GenBank/DDBJ databases">
        <title>Whole genome sequencing of three plant growth promoting bacteria isolated from Vachellia tortilis subsp. raddiana in Morocco.</title>
        <authorList>
            <person name="Hnini M."/>
            <person name="Zouagui R."/>
            <person name="Zouagui H."/>
            <person name="Chemao Elfihri M.-W."/>
            <person name="Ibrahimi A."/>
            <person name="Sbabou L."/>
            <person name="Aurag J."/>
        </authorList>
    </citation>
    <scope>NUCLEOTIDE SEQUENCE</scope>
    <source>
        <strain evidence="1">LMR678</strain>
    </source>
</reference>
<proteinExistence type="predicted"/>